<dbReference type="Pfam" id="PF00293">
    <property type="entry name" value="NUDIX"/>
    <property type="match status" value="1"/>
</dbReference>
<dbReference type="InterPro" id="IPR015797">
    <property type="entry name" value="NUDIX_hydrolase-like_dom_sf"/>
</dbReference>
<dbReference type="OrthoDB" id="9780586at2"/>
<dbReference type="GO" id="GO:0003824">
    <property type="term" value="F:catalytic activity"/>
    <property type="evidence" value="ECO:0007669"/>
    <property type="project" value="UniProtKB-ARBA"/>
</dbReference>
<evidence type="ECO:0000313" key="3">
    <source>
        <dbReference type="Proteomes" id="UP000316968"/>
    </source>
</evidence>
<dbReference type="PANTHER" id="PTHR10885:SF0">
    <property type="entry name" value="ISOPENTENYL-DIPHOSPHATE DELTA-ISOMERASE"/>
    <property type="match status" value="1"/>
</dbReference>
<reference evidence="2 3" key="1">
    <citation type="submission" date="2019-06" db="EMBL/GenBank/DDBJ databases">
        <title>Saccharibacillus brassicae sp. nov., an endophytic bacterium isolated from Chinese cabbage seeds (Brassica pekinensis).</title>
        <authorList>
            <person name="Jiang L."/>
            <person name="Lee J."/>
            <person name="Kim S.W."/>
        </authorList>
    </citation>
    <scope>NUCLEOTIDE SEQUENCE [LARGE SCALE GENOMIC DNA]</scope>
    <source>
        <strain evidence="3">KCTC 43072 / ATSA2</strain>
    </source>
</reference>
<evidence type="ECO:0000259" key="1">
    <source>
        <dbReference type="PROSITE" id="PS51462"/>
    </source>
</evidence>
<evidence type="ECO:0000313" key="2">
    <source>
        <dbReference type="EMBL" id="QDH23357.1"/>
    </source>
</evidence>
<dbReference type="AlphaFoldDB" id="A0A4Y6V4C8"/>
<feature type="domain" description="Nudix hydrolase" evidence="1">
    <location>
        <begin position="30"/>
        <end position="171"/>
    </location>
</feature>
<dbReference type="Proteomes" id="UP000316968">
    <property type="component" value="Chromosome"/>
</dbReference>
<proteinExistence type="predicted"/>
<dbReference type="RefSeq" id="WP_141449894.1">
    <property type="nucleotide sequence ID" value="NZ_CP041217.1"/>
</dbReference>
<dbReference type="KEGG" id="saca:FFV09_22315"/>
<dbReference type="InterPro" id="IPR000086">
    <property type="entry name" value="NUDIX_hydrolase_dom"/>
</dbReference>
<dbReference type="Gene3D" id="3.90.79.10">
    <property type="entry name" value="Nucleoside Triphosphate Pyrophosphohydrolase"/>
    <property type="match status" value="1"/>
</dbReference>
<dbReference type="EMBL" id="CP041217">
    <property type="protein sequence ID" value="QDH23357.1"/>
    <property type="molecule type" value="Genomic_DNA"/>
</dbReference>
<dbReference type="SUPFAM" id="SSF55811">
    <property type="entry name" value="Nudix"/>
    <property type="match status" value="1"/>
</dbReference>
<dbReference type="CDD" id="cd04692">
    <property type="entry name" value="NUDIX_Hydrolase"/>
    <property type="match status" value="1"/>
</dbReference>
<accession>A0A4Y6V4C8</accession>
<sequence length="213" mass="24511">MAVTEILDIFNERRELIGTAARSEVHERGLWHQVFHCWIVSGSAAAGWQLLFQLRHPDKESFPDKLDTSSAGHLLAGETPEDGLRELEEELGLNARYEQLVYCGLHRDEYRISEHYMDREFTHVHLHRCDLPLEAYRVQHSEISGLFRVEAEAFRELIEGRRTTLSAKGLTYDDQLRPVFEERSVTLDDFTDNTPEYYGLVFGALEGLDGSES</sequence>
<keyword evidence="3" id="KW-1185">Reference proteome</keyword>
<dbReference type="PANTHER" id="PTHR10885">
    <property type="entry name" value="ISOPENTENYL-DIPHOSPHATE DELTA-ISOMERASE"/>
    <property type="match status" value="1"/>
</dbReference>
<gene>
    <name evidence="2" type="ORF">FFV09_22315</name>
</gene>
<name>A0A4Y6V4C8_SACBS</name>
<protein>
    <submittedName>
        <fullName evidence="2">NUDIX domain-containing protein</fullName>
    </submittedName>
</protein>
<dbReference type="PROSITE" id="PS51462">
    <property type="entry name" value="NUDIX"/>
    <property type="match status" value="1"/>
</dbReference>
<organism evidence="2 3">
    <name type="scientific">Saccharibacillus brassicae</name>
    <dbReference type="NCBI Taxonomy" id="2583377"/>
    <lineage>
        <taxon>Bacteria</taxon>
        <taxon>Bacillati</taxon>
        <taxon>Bacillota</taxon>
        <taxon>Bacilli</taxon>
        <taxon>Bacillales</taxon>
        <taxon>Paenibacillaceae</taxon>
        <taxon>Saccharibacillus</taxon>
    </lineage>
</organism>